<dbReference type="InterPro" id="IPR027417">
    <property type="entry name" value="P-loop_NTPase"/>
</dbReference>
<dbReference type="KEGG" id="htq:FRZ44_23220"/>
<dbReference type="RefSeq" id="WP_151177318.1">
    <property type="nucleotide sequence ID" value="NZ_CP042906.1"/>
</dbReference>
<evidence type="ECO:0000313" key="2">
    <source>
        <dbReference type="Proteomes" id="UP000326202"/>
    </source>
</evidence>
<evidence type="ECO:0008006" key="3">
    <source>
        <dbReference type="Google" id="ProtNLM"/>
    </source>
</evidence>
<gene>
    <name evidence="1" type="ORF">FRZ44_23220</name>
</gene>
<keyword evidence="2" id="KW-1185">Reference proteome</keyword>
<dbReference type="Proteomes" id="UP000326202">
    <property type="component" value="Chromosome"/>
</dbReference>
<sequence length="275" mass="31697">MAATEKPPIFVIGPTTRCGTSLLQRLLNSTGKAVIYGENFALLQTFPDIIRNYQREADAKRKVIAMARDLLVKEKEDFEASSLFPDFDNYLRALIGSFRLLMRSYRDDAAALGFERWGIKHQIRNQTSFALLPRLLPDARYVMIYRDLLPVARSAKARWPGDFRGPQDWRRFARNWADNIRTMQRLSGDAFLLFKYETFTADPEPHLQRLERFVEIEGIDRAVMARRINDQPRFAPDGTAITDYRPPQEVSAEETSLMMGECEPFYRELGYGVAG</sequence>
<dbReference type="SUPFAM" id="SSF52540">
    <property type="entry name" value="P-loop containing nucleoside triphosphate hydrolases"/>
    <property type="match status" value="1"/>
</dbReference>
<proteinExistence type="predicted"/>
<protein>
    <recommendedName>
        <fullName evidence="3">Sulfotransferase</fullName>
    </recommendedName>
</protein>
<reference evidence="1 2" key="1">
    <citation type="submission" date="2019-08" db="EMBL/GenBank/DDBJ databases">
        <title>Hyperibacter terrae gen. nov., sp. nov. and Hyperibacter viscosus sp. nov., two new members in the family Rhodospirillaceae isolated from the rhizosphere of Hypericum perforatum.</title>
        <authorList>
            <person name="Noviana Z."/>
        </authorList>
    </citation>
    <scope>NUCLEOTIDE SEQUENCE [LARGE SCALE GENOMIC DNA]</scope>
    <source>
        <strain evidence="1 2">R5913</strain>
    </source>
</reference>
<dbReference type="Gene3D" id="3.40.50.300">
    <property type="entry name" value="P-loop containing nucleotide triphosphate hydrolases"/>
    <property type="match status" value="1"/>
</dbReference>
<organism evidence="1 2">
    <name type="scientific">Hypericibacter terrae</name>
    <dbReference type="NCBI Taxonomy" id="2602015"/>
    <lineage>
        <taxon>Bacteria</taxon>
        <taxon>Pseudomonadati</taxon>
        <taxon>Pseudomonadota</taxon>
        <taxon>Alphaproteobacteria</taxon>
        <taxon>Rhodospirillales</taxon>
        <taxon>Dongiaceae</taxon>
        <taxon>Hypericibacter</taxon>
    </lineage>
</organism>
<dbReference type="AlphaFoldDB" id="A0A5J6MQ98"/>
<dbReference type="Pfam" id="PF13469">
    <property type="entry name" value="Sulfotransfer_3"/>
    <property type="match status" value="1"/>
</dbReference>
<dbReference type="OrthoDB" id="7677081at2"/>
<dbReference type="EMBL" id="CP042906">
    <property type="protein sequence ID" value="QEX17026.1"/>
    <property type="molecule type" value="Genomic_DNA"/>
</dbReference>
<accession>A0A5J6MQ98</accession>
<name>A0A5J6MQ98_9PROT</name>
<evidence type="ECO:0000313" key="1">
    <source>
        <dbReference type="EMBL" id="QEX17026.1"/>
    </source>
</evidence>